<evidence type="ECO:0000313" key="6">
    <source>
        <dbReference type="EMBL" id="RBB40351.1"/>
    </source>
</evidence>
<reference evidence="6 7" key="1">
    <citation type="submission" date="2018-06" db="EMBL/GenBank/DDBJ databases">
        <title>Draft genome sequence of Burkholderia reimsis strain BE51 isolated from a French agricultural soil.</title>
        <authorList>
            <person name="Esmaeel Q."/>
        </authorList>
    </citation>
    <scope>NUCLEOTIDE SEQUENCE [LARGE SCALE GENOMIC DNA]</scope>
    <source>
        <strain evidence="6 7">BE51</strain>
    </source>
</reference>
<evidence type="ECO:0000259" key="5">
    <source>
        <dbReference type="PROSITE" id="PS50931"/>
    </source>
</evidence>
<feature type="domain" description="HTH lysR-type" evidence="5">
    <location>
        <begin position="17"/>
        <end position="74"/>
    </location>
</feature>
<dbReference type="PANTHER" id="PTHR30419:SF8">
    <property type="entry name" value="NITROGEN ASSIMILATION TRANSCRIPTIONAL ACTIVATOR-RELATED"/>
    <property type="match status" value="1"/>
</dbReference>
<sequence length="321" mass="35551">MTAEFEVPSIRRIRSSLRIRHLELLLALDELRSLHKAGERMNMTQSAASKLLREIEVMFGVPLFLRSRRGITPTAFGTALFGKASLLLADLDGARDELDSLARGGAGRIRIGALQVALPVLVPQSLARLREEQPGITMMVQEGASDVLLTALAHGELDCVLGRMTRPVASDNFRWEVLYDEPVCVVARRGHPLARKRKITPECLARQAWILPPREAPLRQTIEHYFVAHRVELPKVGIESVSVLTNAVLIRDTDMIAAMPLTMAHLYEALDMLAILRFRPDWMLPPVGIAMRAGALESPAFASFLSTLRSVARELKSGMPS</sequence>
<dbReference type="InterPro" id="IPR036390">
    <property type="entry name" value="WH_DNA-bd_sf"/>
</dbReference>
<keyword evidence="3" id="KW-0238">DNA-binding</keyword>
<dbReference type="InterPro" id="IPR005119">
    <property type="entry name" value="LysR_subst-bd"/>
</dbReference>
<accession>A0A365QXM4</accession>
<dbReference type="InterPro" id="IPR050950">
    <property type="entry name" value="HTH-type_LysR_regulators"/>
</dbReference>
<evidence type="ECO:0000256" key="4">
    <source>
        <dbReference type="ARBA" id="ARBA00023163"/>
    </source>
</evidence>
<protein>
    <submittedName>
        <fullName evidence="6">LysR family transcriptional regulator</fullName>
    </submittedName>
</protein>
<evidence type="ECO:0000313" key="7">
    <source>
        <dbReference type="Proteomes" id="UP000252458"/>
    </source>
</evidence>
<dbReference type="InterPro" id="IPR036388">
    <property type="entry name" value="WH-like_DNA-bd_sf"/>
</dbReference>
<keyword evidence="7" id="KW-1185">Reference proteome</keyword>
<dbReference type="SUPFAM" id="SSF53850">
    <property type="entry name" value="Periplasmic binding protein-like II"/>
    <property type="match status" value="1"/>
</dbReference>
<dbReference type="SUPFAM" id="SSF46785">
    <property type="entry name" value="Winged helix' DNA-binding domain"/>
    <property type="match status" value="1"/>
</dbReference>
<dbReference type="AlphaFoldDB" id="A0A365QXM4"/>
<proteinExistence type="inferred from homology"/>
<keyword evidence="2" id="KW-0805">Transcription regulation</keyword>
<dbReference type="Gene3D" id="3.40.190.290">
    <property type="match status" value="1"/>
</dbReference>
<organism evidence="6 7">
    <name type="scientific">Burkholderia reimsis</name>
    <dbReference type="NCBI Taxonomy" id="2234132"/>
    <lineage>
        <taxon>Bacteria</taxon>
        <taxon>Pseudomonadati</taxon>
        <taxon>Pseudomonadota</taxon>
        <taxon>Betaproteobacteria</taxon>
        <taxon>Burkholderiales</taxon>
        <taxon>Burkholderiaceae</taxon>
        <taxon>Burkholderia</taxon>
    </lineage>
</organism>
<evidence type="ECO:0000256" key="2">
    <source>
        <dbReference type="ARBA" id="ARBA00023015"/>
    </source>
</evidence>
<evidence type="ECO:0000256" key="3">
    <source>
        <dbReference type="ARBA" id="ARBA00023125"/>
    </source>
</evidence>
<dbReference type="Proteomes" id="UP000252458">
    <property type="component" value="Unassembled WGS sequence"/>
</dbReference>
<dbReference type="RefSeq" id="WP_113045405.1">
    <property type="nucleotide sequence ID" value="NZ_QMFZ01000007.1"/>
</dbReference>
<comment type="similarity">
    <text evidence="1">Belongs to the LysR transcriptional regulatory family.</text>
</comment>
<dbReference type="GO" id="GO:0005829">
    <property type="term" value="C:cytosol"/>
    <property type="evidence" value="ECO:0007669"/>
    <property type="project" value="TreeGrafter"/>
</dbReference>
<dbReference type="PANTHER" id="PTHR30419">
    <property type="entry name" value="HTH-TYPE TRANSCRIPTIONAL REGULATOR YBHD"/>
    <property type="match status" value="1"/>
</dbReference>
<dbReference type="Pfam" id="PF00126">
    <property type="entry name" value="HTH_1"/>
    <property type="match status" value="1"/>
</dbReference>
<dbReference type="Gene3D" id="1.10.10.10">
    <property type="entry name" value="Winged helix-like DNA-binding domain superfamily/Winged helix DNA-binding domain"/>
    <property type="match status" value="1"/>
</dbReference>
<dbReference type="PROSITE" id="PS50931">
    <property type="entry name" value="HTH_LYSR"/>
    <property type="match status" value="1"/>
</dbReference>
<dbReference type="GO" id="GO:0003700">
    <property type="term" value="F:DNA-binding transcription factor activity"/>
    <property type="evidence" value="ECO:0007669"/>
    <property type="project" value="InterPro"/>
</dbReference>
<gene>
    <name evidence="6" type="ORF">DPV79_10755</name>
</gene>
<evidence type="ECO:0000256" key="1">
    <source>
        <dbReference type="ARBA" id="ARBA00009437"/>
    </source>
</evidence>
<dbReference type="EMBL" id="QMFZ01000007">
    <property type="protein sequence ID" value="RBB40351.1"/>
    <property type="molecule type" value="Genomic_DNA"/>
</dbReference>
<dbReference type="GO" id="GO:0003677">
    <property type="term" value="F:DNA binding"/>
    <property type="evidence" value="ECO:0007669"/>
    <property type="project" value="UniProtKB-KW"/>
</dbReference>
<dbReference type="Pfam" id="PF03466">
    <property type="entry name" value="LysR_substrate"/>
    <property type="match status" value="1"/>
</dbReference>
<comment type="caution">
    <text evidence="6">The sequence shown here is derived from an EMBL/GenBank/DDBJ whole genome shotgun (WGS) entry which is preliminary data.</text>
</comment>
<keyword evidence="4" id="KW-0804">Transcription</keyword>
<name>A0A365QXM4_9BURK</name>
<dbReference type="InterPro" id="IPR000847">
    <property type="entry name" value="LysR_HTH_N"/>
</dbReference>